<evidence type="ECO:0000259" key="4">
    <source>
        <dbReference type="PROSITE" id="PS50405"/>
    </source>
</evidence>
<dbReference type="Proteomes" id="UP000315783">
    <property type="component" value="Unassembled WGS sequence"/>
</dbReference>
<reference evidence="5 6" key="1">
    <citation type="journal article" date="2019" name="Appl. Microbiol. Biotechnol.">
        <title>Genome sequence of Isaria javanica and comparative genome analysis insights into family S53 peptidase evolution in fungal entomopathogens.</title>
        <authorList>
            <person name="Lin R."/>
            <person name="Zhang X."/>
            <person name="Xin B."/>
            <person name="Zou M."/>
            <person name="Gao Y."/>
            <person name="Qin F."/>
            <person name="Hu Q."/>
            <person name="Xie B."/>
            <person name="Cheng X."/>
        </authorList>
    </citation>
    <scope>NUCLEOTIDE SEQUENCE [LARGE SCALE GENOMIC DNA]</scope>
    <source>
        <strain evidence="5 6">IJ1G</strain>
    </source>
</reference>
<keyword evidence="6" id="KW-1185">Reference proteome</keyword>
<comment type="similarity">
    <text evidence="1 2">Belongs to the GST superfamily.</text>
</comment>
<dbReference type="Gene3D" id="3.40.30.10">
    <property type="entry name" value="Glutaredoxin"/>
    <property type="match status" value="1"/>
</dbReference>
<feature type="domain" description="GST N-terminal" evidence="3">
    <location>
        <begin position="6"/>
        <end position="87"/>
    </location>
</feature>
<dbReference type="Pfam" id="PF00043">
    <property type="entry name" value="GST_C"/>
    <property type="match status" value="1"/>
</dbReference>
<evidence type="ECO:0000313" key="6">
    <source>
        <dbReference type="Proteomes" id="UP000315783"/>
    </source>
</evidence>
<keyword evidence="5" id="KW-0808">Transferase</keyword>
<organism evidence="5 6">
    <name type="scientific">Cordyceps javanica</name>
    <dbReference type="NCBI Taxonomy" id="43265"/>
    <lineage>
        <taxon>Eukaryota</taxon>
        <taxon>Fungi</taxon>
        <taxon>Dikarya</taxon>
        <taxon>Ascomycota</taxon>
        <taxon>Pezizomycotina</taxon>
        <taxon>Sordariomycetes</taxon>
        <taxon>Hypocreomycetidae</taxon>
        <taxon>Hypocreales</taxon>
        <taxon>Cordycipitaceae</taxon>
        <taxon>Cordyceps</taxon>
    </lineage>
</organism>
<proteinExistence type="inferred from homology"/>
<dbReference type="InterPro" id="IPR004045">
    <property type="entry name" value="Glutathione_S-Trfase_N"/>
</dbReference>
<dbReference type="EMBL" id="SPUK01000008">
    <property type="protein sequence ID" value="TQV95368.1"/>
    <property type="molecule type" value="Genomic_DNA"/>
</dbReference>
<dbReference type="SUPFAM" id="SSF52833">
    <property type="entry name" value="Thioredoxin-like"/>
    <property type="match status" value="1"/>
</dbReference>
<evidence type="ECO:0000259" key="3">
    <source>
        <dbReference type="PROSITE" id="PS50404"/>
    </source>
</evidence>
<dbReference type="InterPro" id="IPR004046">
    <property type="entry name" value="GST_C"/>
</dbReference>
<dbReference type="SFLD" id="SFLDG00358">
    <property type="entry name" value="Main_(cytGST)"/>
    <property type="match status" value="1"/>
</dbReference>
<dbReference type="PANTHER" id="PTHR44051:SF3">
    <property type="entry name" value="TRANSCRIPTIONAL REGULATOR URE2"/>
    <property type="match status" value="1"/>
</dbReference>
<dbReference type="PANTHER" id="PTHR44051">
    <property type="entry name" value="GLUTATHIONE S-TRANSFERASE-RELATED"/>
    <property type="match status" value="1"/>
</dbReference>
<dbReference type="InterPro" id="IPR036249">
    <property type="entry name" value="Thioredoxin-like_sf"/>
</dbReference>
<dbReference type="SUPFAM" id="SSF47616">
    <property type="entry name" value="GST C-terminal domain-like"/>
    <property type="match status" value="1"/>
</dbReference>
<dbReference type="STRING" id="43265.A0A545VLC9"/>
<dbReference type="SFLD" id="SFLDS00019">
    <property type="entry name" value="Glutathione_Transferase_(cytos"/>
    <property type="match status" value="1"/>
</dbReference>
<gene>
    <name evidence="5" type="ORF">IF1G_06355</name>
</gene>
<dbReference type="AlphaFoldDB" id="A0A545VLC9"/>
<feature type="domain" description="GST C-terminal" evidence="4">
    <location>
        <begin position="101"/>
        <end position="241"/>
    </location>
</feature>
<comment type="caution">
    <text evidence="5">The sequence shown here is derived from an EMBL/GenBank/DDBJ whole genome shotgun (WGS) entry which is preliminary data.</text>
</comment>
<dbReference type="InterPro" id="IPR040079">
    <property type="entry name" value="Glutathione_S-Trfase"/>
</dbReference>
<evidence type="ECO:0000256" key="1">
    <source>
        <dbReference type="ARBA" id="ARBA00007409"/>
    </source>
</evidence>
<accession>A0A545VLC9</accession>
<dbReference type="GO" id="GO:0016740">
    <property type="term" value="F:transferase activity"/>
    <property type="evidence" value="ECO:0007669"/>
    <property type="project" value="UniProtKB-KW"/>
</dbReference>
<evidence type="ECO:0000256" key="2">
    <source>
        <dbReference type="RuleBase" id="RU003494"/>
    </source>
</evidence>
<sequence length="241" mass="27313">MASPLKPLVLWGVEHGPNPWKVAFALDELAVPYALRIIDFAATKTPPYSDLCVNGRTPALEDPNTGAVLWESGAILEYLLETYDDGDDGDATTRRLSFARGTPDYFLAKQWLHFQASGQGPYFGQAVWFSKYHPERLPSAVERYVDEVRRVTGVLDRALEGKEYLVGGRYSYVDLAFLPWFMIAYFPWYARTQPGTFADQVSLDDFPNVKAWLVRIQQRPVTAKSLENKFATIENLHKENA</sequence>
<dbReference type="PROSITE" id="PS50404">
    <property type="entry name" value="GST_NTER"/>
    <property type="match status" value="1"/>
</dbReference>
<dbReference type="InterPro" id="IPR010987">
    <property type="entry name" value="Glutathione-S-Trfase_C-like"/>
</dbReference>
<dbReference type="PROSITE" id="PS50405">
    <property type="entry name" value="GST_CTER"/>
    <property type="match status" value="1"/>
</dbReference>
<dbReference type="Gene3D" id="1.20.1050.10">
    <property type="match status" value="1"/>
</dbReference>
<dbReference type="Pfam" id="PF02798">
    <property type="entry name" value="GST_N"/>
    <property type="match status" value="1"/>
</dbReference>
<protein>
    <submittedName>
        <fullName evidence="5">Glutathione S-transferase</fullName>
    </submittedName>
</protein>
<evidence type="ECO:0000313" key="5">
    <source>
        <dbReference type="EMBL" id="TQV95368.1"/>
    </source>
</evidence>
<name>A0A545VLC9_9HYPO</name>
<dbReference type="InterPro" id="IPR036282">
    <property type="entry name" value="Glutathione-S-Trfase_C_sf"/>
</dbReference>
<dbReference type="OrthoDB" id="422574at2759"/>